<keyword evidence="3" id="KW-1185">Reference proteome</keyword>
<comment type="caution">
    <text evidence="2">The sequence shown here is derived from an EMBL/GenBank/DDBJ whole genome shotgun (WGS) entry which is preliminary data.</text>
</comment>
<evidence type="ECO:0000313" key="2">
    <source>
        <dbReference type="EMBL" id="KAJ2748301.1"/>
    </source>
</evidence>
<accession>A0A9W8GUY8</accession>
<dbReference type="InterPro" id="IPR004875">
    <property type="entry name" value="DDE_SF_endonuclease_dom"/>
</dbReference>
<dbReference type="Proteomes" id="UP001140011">
    <property type="component" value="Unassembled WGS sequence"/>
</dbReference>
<gene>
    <name evidence="2" type="ORF">GGI19_006175</name>
</gene>
<dbReference type="GO" id="GO:0003676">
    <property type="term" value="F:nucleic acid binding"/>
    <property type="evidence" value="ECO:0007669"/>
    <property type="project" value="InterPro"/>
</dbReference>
<dbReference type="OrthoDB" id="162969at2759"/>
<feature type="domain" description="DDE-1" evidence="1">
    <location>
        <begin position="239"/>
        <end position="363"/>
    </location>
</feature>
<sequence>MTGLRPQNAFASPERKKRLKFKAERERERYRLKKLGIRPTTRKYTRLYFKFSNADKDSIAEWFNERQTQLYITCDDLRKEVMERHGRLFPDQRQPRYSYKWAWKMLNERGIKRDQHLYKAEAWKELESAIKQETDGGAVMYRSDHAHLLKEVYISRGVPDFGERWWVNELAAFYIASPSTVDGRANPSSTAEDDEAARLWLGQFRIDFAELPLQRTYNVDEGALVVRAQFQGKMVVTEVNFIIACNGDGTERLPIYFGFKGDVRSFYGKDFDKITLPGTKGSGHLSAATFQLWLAKFSTYRQQQLAHQSDVLLLLDNCCPHKSAGCIAALDELPSAKYRFFPERMTGVMQPLDLGIIRKLKYETKLRLWDFKVTRGRYPSVPDIVNIMHDVWMNHIPMPTFTRAFYHSLKRTGHYSEY</sequence>
<reference evidence="2" key="1">
    <citation type="submission" date="2022-07" db="EMBL/GenBank/DDBJ databases">
        <title>Phylogenomic reconstructions and comparative analyses of Kickxellomycotina fungi.</title>
        <authorList>
            <person name="Reynolds N.K."/>
            <person name="Stajich J.E."/>
            <person name="Barry K."/>
            <person name="Grigoriev I.V."/>
            <person name="Crous P."/>
            <person name="Smith M.E."/>
        </authorList>
    </citation>
    <scope>NUCLEOTIDE SEQUENCE</scope>
    <source>
        <strain evidence="2">BCRC 34297</strain>
    </source>
</reference>
<proteinExistence type="predicted"/>
<dbReference type="EMBL" id="JANBUH010001125">
    <property type="protein sequence ID" value="KAJ2748301.1"/>
    <property type="molecule type" value="Genomic_DNA"/>
</dbReference>
<evidence type="ECO:0000313" key="3">
    <source>
        <dbReference type="Proteomes" id="UP001140011"/>
    </source>
</evidence>
<dbReference type="AlphaFoldDB" id="A0A9W8GUY8"/>
<organism evidence="2 3">
    <name type="scientific">Coemansia pectinata</name>
    <dbReference type="NCBI Taxonomy" id="1052879"/>
    <lineage>
        <taxon>Eukaryota</taxon>
        <taxon>Fungi</taxon>
        <taxon>Fungi incertae sedis</taxon>
        <taxon>Zoopagomycota</taxon>
        <taxon>Kickxellomycotina</taxon>
        <taxon>Kickxellomycetes</taxon>
        <taxon>Kickxellales</taxon>
        <taxon>Kickxellaceae</taxon>
        <taxon>Coemansia</taxon>
    </lineage>
</organism>
<evidence type="ECO:0000259" key="1">
    <source>
        <dbReference type="Pfam" id="PF03184"/>
    </source>
</evidence>
<protein>
    <recommendedName>
        <fullName evidence="1">DDE-1 domain-containing protein</fullName>
    </recommendedName>
</protein>
<name>A0A9W8GUY8_9FUNG</name>
<dbReference type="Pfam" id="PF03184">
    <property type="entry name" value="DDE_1"/>
    <property type="match status" value="1"/>
</dbReference>